<dbReference type="EMBL" id="UINC01228911">
    <property type="protein sequence ID" value="SVE60429.1"/>
    <property type="molecule type" value="Genomic_DNA"/>
</dbReference>
<accession>A0A383EUV2</accession>
<protein>
    <recommendedName>
        <fullName evidence="2">Glycosyltransferase 2-like domain-containing protein</fullName>
    </recommendedName>
</protein>
<evidence type="ECO:0008006" key="2">
    <source>
        <dbReference type="Google" id="ProtNLM"/>
    </source>
</evidence>
<name>A0A383EUV2_9ZZZZ</name>
<sequence length="62" mass="6975">MTREATIAALVVVPNVEVTLEDCLKRLGWVDDIVVVLENGTDELKNVVDKYKGRIVECSWKT</sequence>
<gene>
    <name evidence="1" type="ORF">METZ01_LOCUS513283</name>
</gene>
<feature type="non-terminal residue" evidence="1">
    <location>
        <position position="62"/>
    </location>
</feature>
<dbReference type="AlphaFoldDB" id="A0A383EUV2"/>
<reference evidence="1" key="1">
    <citation type="submission" date="2018-05" db="EMBL/GenBank/DDBJ databases">
        <authorList>
            <person name="Lanie J.A."/>
            <person name="Ng W.-L."/>
            <person name="Kazmierczak K.M."/>
            <person name="Andrzejewski T.M."/>
            <person name="Davidsen T.M."/>
            <person name="Wayne K.J."/>
            <person name="Tettelin H."/>
            <person name="Glass J.I."/>
            <person name="Rusch D."/>
            <person name="Podicherti R."/>
            <person name="Tsui H.-C.T."/>
            <person name="Winkler M.E."/>
        </authorList>
    </citation>
    <scope>NUCLEOTIDE SEQUENCE</scope>
</reference>
<organism evidence="1">
    <name type="scientific">marine metagenome</name>
    <dbReference type="NCBI Taxonomy" id="408172"/>
    <lineage>
        <taxon>unclassified sequences</taxon>
        <taxon>metagenomes</taxon>
        <taxon>ecological metagenomes</taxon>
    </lineage>
</organism>
<proteinExistence type="predicted"/>
<evidence type="ECO:0000313" key="1">
    <source>
        <dbReference type="EMBL" id="SVE60429.1"/>
    </source>
</evidence>